<dbReference type="GO" id="GO:0047429">
    <property type="term" value="F:nucleoside triphosphate diphosphatase activity"/>
    <property type="evidence" value="ECO:0007669"/>
    <property type="project" value="UniProtKB-EC"/>
</dbReference>
<dbReference type="AlphaFoldDB" id="A0A640VRS4"/>
<keyword evidence="2 4" id="KW-0378">Hydrolase</keyword>
<comment type="subcellular location">
    <subcellularLocation>
        <location evidence="4">Cytoplasm</location>
    </subcellularLocation>
</comment>
<dbReference type="CDD" id="cd00555">
    <property type="entry name" value="Maf"/>
    <property type="match status" value="1"/>
</dbReference>
<dbReference type="NCBIfam" id="TIGR00172">
    <property type="entry name" value="maf"/>
    <property type="match status" value="1"/>
</dbReference>
<proteinExistence type="inferred from homology"/>
<gene>
    <name evidence="5" type="ORF">So717_22500</name>
</gene>
<comment type="caution">
    <text evidence="5">The sequence shown here is derived from an EMBL/GenBank/DDBJ whole genome shotgun (WGS) entry which is preliminary data.</text>
</comment>
<comment type="cofactor">
    <cofactor evidence="1 4">
        <name>a divalent metal cation</name>
        <dbReference type="ChEBI" id="CHEBI:60240"/>
    </cofactor>
</comment>
<keyword evidence="3 4" id="KW-0546">Nucleotide metabolism</keyword>
<accession>A0A640VRS4</accession>
<evidence type="ECO:0000256" key="2">
    <source>
        <dbReference type="ARBA" id="ARBA00022801"/>
    </source>
</evidence>
<feature type="site" description="Important for substrate specificity" evidence="4">
    <location>
        <position position="150"/>
    </location>
</feature>
<evidence type="ECO:0000313" key="5">
    <source>
        <dbReference type="EMBL" id="GFE50497.1"/>
    </source>
</evidence>
<comment type="similarity">
    <text evidence="4">Belongs to the Maf family. YhdE subfamily.</text>
</comment>
<dbReference type="GO" id="GO:0005737">
    <property type="term" value="C:cytoplasm"/>
    <property type="evidence" value="ECO:0007669"/>
    <property type="project" value="UniProtKB-SubCell"/>
</dbReference>
<keyword evidence="4" id="KW-0963">Cytoplasm</keyword>
<reference evidence="5 6" key="1">
    <citation type="submission" date="2019-12" db="EMBL/GenBank/DDBJ databases">
        <title>Roseobacter cerasinus sp. nov., isolated from seawater around aquaculture.</title>
        <authorList>
            <person name="Muramatsu S."/>
            <person name="Takabe Y."/>
            <person name="Mori K."/>
            <person name="Takaichi S."/>
            <person name="Hanada S."/>
        </authorList>
    </citation>
    <scope>NUCLEOTIDE SEQUENCE [LARGE SCALE GENOMIC DNA]</scope>
    <source>
        <strain evidence="5 6">AI77</strain>
    </source>
</reference>
<keyword evidence="6" id="KW-1185">Reference proteome</keyword>
<evidence type="ECO:0000256" key="1">
    <source>
        <dbReference type="ARBA" id="ARBA00001968"/>
    </source>
</evidence>
<dbReference type="InterPro" id="IPR029001">
    <property type="entry name" value="ITPase-like_fam"/>
</dbReference>
<feature type="site" description="Important for substrate specificity" evidence="4">
    <location>
        <position position="68"/>
    </location>
</feature>
<organism evidence="5 6">
    <name type="scientific">Roseobacter cerasinus</name>
    <dbReference type="NCBI Taxonomy" id="2602289"/>
    <lineage>
        <taxon>Bacteria</taxon>
        <taxon>Pseudomonadati</taxon>
        <taxon>Pseudomonadota</taxon>
        <taxon>Alphaproteobacteria</taxon>
        <taxon>Rhodobacterales</taxon>
        <taxon>Roseobacteraceae</taxon>
        <taxon>Roseobacter</taxon>
    </lineage>
</organism>
<dbReference type="HAMAP" id="MF_00528">
    <property type="entry name" value="Maf"/>
    <property type="match status" value="1"/>
</dbReference>
<dbReference type="EMBL" id="BLIV01000004">
    <property type="protein sequence ID" value="GFE50497.1"/>
    <property type="molecule type" value="Genomic_DNA"/>
</dbReference>
<feature type="active site" description="Proton acceptor" evidence="4">
    <location>
        <position position="67"/>
    </location>
</feature>
<name>A0A640VRS4_9RHOB</name>
<dbReference type="Pfam" id="PF02545">
    <property type="entry name" value="Maf"/>
    <property type="match status" value="1"/>
</dbReference>
<dbReference type="EC" id="3.6.1.9" evidence="4"/>
<comment type="caution">
    <text evidence="4">Lacks conserved residue(s) required for the propagation of feature annotation.</text>
</comment>
<protein>
    <recommendedName>
        <fullName evidence="4">dTTP/UTP pyrophosphatase</fullName>
        <shortName evidence="4">dTTPase/UTPase</shortName>
        <ecNumber evidence="4">3.6.1.9</ecNumber>
    </recommendedName>
    <alternativeName>
        <fullName evidence="4">Nucleoside triphosphate pyrophosphatase</fullName>
    </alternativeName>
    <alternativeName>
        <fullName evidence="4">Nucleotide pyrophosphatase</fullName>
        <shortName evidence="4">Nucleotide PPase</shortName>
    </alternativeName>
</protein>
<dbReference type="Proteomes" id="UP000436522">
    <property type="component" value="Unassembled WGS sequence"/>
</dbReference>
<evidence type="ECO:0000256" key="4">
    <source>
        <dbReference type="HAMAP-Rule" id="MF_00528"/>
    </source>
</evidence>
<dbReference type="PANTHER" id="PTHR43213:SF5">
    <property type="entry name" value="BIFUNCTIONAL DTTP_UTP PYROPHOSPHATASE_METHYLTRANSFERASE PROTEIN-RELATED"/>
    <property type="match status" value="1"/>
</dbReference>
<dbReference type="RefSeq" id="WP_159977334.1">
    <property type="nucleotide sequence ID" value="NZ_BLIV01000004.1"/>
</dbReference>
<feature type="site" description="Important for substrate specificity" evidence="4">
    <location>
        <position position="10"/>
    </location>
</feature>
<dbReference type="InterPro" id="IPR003697">
    <property type="entry name" value="Maf-like"/>
</dbReference>
<dbReference type="PIRSF" id="PIRSF006305">
    <property type="entry name" value="Maf"/>
    <property type="match status" value="1"/>
</dbReference>
<comment type="catalytic activity">
    <reaction evidence="4">
        <text>dTTP + H2O = dTMP + diphosphate + H(+)</text>
        <dbReference type="Rhea" id="RHEA:28534"/>
        <dbReference type="ChEBI" id="CHEBI:15377"/>
        <dbReference type="ChEBI" id="CHEBI:15378"/>
        <dbReference type="ChEBI" id="CHEBI:33019"/>
        <dbReference type="ChEBI" id="CHEBI:37568"/>
        <dbReference type="ChEBI" id="CHEBI:63528"/>
        <dbReference type="EC" id="3.6.1.9"/>
    </reaction>
</comment>
<comment type="catalytic activity">
    <reaction evidence="4">
        <text>UTP + H2O = UMP + diphosphate + H(+)</text>
        <dbReference type="Rhea" id="RHEA:29395"/>
        <dbReference type="ChEBI" id="CHEBI:15377"/>
        <dbReference type="ChEBI" id="CHEBI:15378"/>
        <dbReference type="ChEBI" id="CHEBI:33019"/>
        <dbReference type="ChEBI" id="CHEBI:46398"/>
        <dbReference type="ChEBI" id="CHEBI:57865"/>
        <dbReference type="EC" id="3.6.1.9"/>
    </reaction>
</comment>
<dbReference type="OrthoDB" id="9807767at2"/>
<dbReference type="PANTHER" id="PTHR43213">
    <property type="entry name" value="BIFUNCTIONAL DTTP/UTP PYROPHOSPHATASE/METHYLTRANSFERASE PROTEIN-RELATED"/>
    <property type="match status" value="1"/>
</dbReference>
<sequence length="191" mass="20876">MFILGSGSPRRKELLAQIGVVPDDIRPPDIDEDPLKWELPRPYCQRITREKVGAVRADADDIVLCADTTVALGRRILGKPADRAEAEAFLRLLSGRRHRVITAVAVRRGDHIWESDVVSTVRMKRLSDEDLRGYLATGDWRGKAGAYGIQGPAGRLIPWISGSFTGIVGLPLAETANLLSAAGLPLWTQTS</sequence>
<comment type="function">
    <text evidence="4">Nucleoside triphosphate pyrophosphatase that hydrolyzes dTTP and UTP. May have a dual role in cell division arrest and in preventing the incorporation of modified nucleotides into cellular nucleic acids.</text>
</comment>
<dbReference type="SUPFAM" id="SSF52972">
    <property type="entry name" value="ITPase-like"/>
    <property type="match status" value="1"/>
</dbReference>
<evidence type="ECO:0000256" key="3">
    <source>
        <dbReference type="ARBA" id="ARBA00023080"/>
    </source>
</evidence>
<dbReference type="Gene3D" id="3.90.950.10">
    <property type="match status" value="1"/>
</dbReference>
<evidence type="ECO:0000313" key="6">
    <source>
        <dbReference type="Proteomes" id="UP000436522"/>
    </source>
</evidence>
<dbReference type="GO" id="GO:0009117">
    <property type="term" value="P:nucleotide metabolic process"/>
    <property type="evidence" value="ECO:0007669"/>
    <property type="project" value="UniProtKB-KW"/>
</dbReference>